<keyword evidence="1" id="KW-1185">Reference proteome</keyword>
<dbReference type="SUPFAM" id="SSF49854">
    <property type="entry name" value="Spermadhesin, CUB domain"/>
    <property type="match status" value="1"/>
</dbReference>
<dbReference type="Gene3D" id="2.60.120.290">
    <property type="entry name" value="Spermadhesin, CUB domain"/>
    <property type="match status" value="2"/>
</dbReference>
<evidence type="ECO:0000313" key="1">
    <source>
        <dbReference type="Proteomes" id="UP000887578"/>
    </source>
</evidence>
<proteinExistence type="predicted"/>
<name>A0A914QPR5_9BILA</name>
<organism evidence="1 2">
    <name type="scientific">Panagrolaimus davidi</name>
    <dbReference type="NCBI Taxonomy" id="227884"/>
    <lineage>
        <taxon>Eukaryota</taxon>
        <taxon>Metazoa</taxon>
        <taxon>Ecdysozoa</taxon>
        <taxon>Nematoda</taxon>
        <taxon>Chromadorea</taxon>
        <taxon>Rhabditida</taxon>
        <taxon>Tylenchina</taxon>
        <taxon>Panagrolaimomorpha</taxon>
        <taxon>Panagrolaimoidea</taxon>
        <taxon>Panagrolaimidae</taxon>
        <taxon>Panagrolaimus</taxon>
    </lineage>
</organism>
<dbReference type="AlphaFoldDB" id="A0A914QPR5"/>
<dbReference type="Proteomes" id="UP000887578">
    <property type="component" value="Unplaced"/>
</dbReference>
<reference evidence="2" key="1">
    <citation type="submission" date="2022-11" db="UniProtKB">
        <authorList>
            <consortium name="WormBaseParasite"/>
        </authorList>
    </citation>
    <scope>IDENTIFICATION</scope>
</reference>
<accession>A0A914QPR5</accession>
<protein>
    <submittedName>
        <fullName evidence="2">CUB-like domain-containing protein</fullName>
    </submittedName>
</protein>
<evidence type="ECO:0000313" key="2">
    <source>
        <dbReference type="WBParaSite" id="PDA_v2.g350.t1"/>
    </source>
</evidence>
<dbReference type="InterPro" id="IPR035914">
    <property type="entry name" value="Sperma_CUB_dom_sf"/>
</dbReference>
<sequence>MFNGVAREIQFHDTRYISNNLTVNQYVSTFDTIKFSTYADVLAVNVNTSTKYYYTQWLAFQALVVAFPKNPAVCPFGGETFDFSTNPNDTVPIAPSYNLPEIAFIDEKMTIYSIENKDANQAFHIPGQSFTLTYKFNHANISHSGFLLFVSAVTTSDTYTSNGCQPPKVNVNSTSQTTIYTNFDYENGYSANQKCVGAVVVPANNEGRLVIAEYDFEGNSDKLTLNYGNSQKQDITWLQRSNMIKVPIYYKLTSDITSNAQLEFKSDGNMQGAGYTAYLETYECKCANSNFVIQCSRSNDITPMNFLNQYCSNMNCNYTISANSSCPNAYFNLFVRNYLRDSIDYLIITENGNNAEKITSASKNIERYYSSKSNVTIQFHSGPSADAVTTEDKMWRIAVSTMVAPVFVKVTLNETNTKYVQWLADMGENDALTVCSPKGKALEMFVSYISNGYDLSNMLLYDGNDLDNFVGSFGS</sequence>
<dbReference type="WBParaSite" id="PDA_v2.g350.t1">
    <property type="protein sequence ID" value="PDA_v2.g350.t1"/>
    <property type="gene ID" value="PDA_v2.g350"/>
</dbReference>